<evidence type="ECO:0000256" key="3">
    <source>
        <dbReference type="SAM" id="Phobius"/>
    </source>
</evidence>
<evidence type="ECO:0000313" key="5">
    <source>
        <dbReference type="EMBL" id="EQB31303.1"/>
    </source>
</evidence>
<dbReference type="InterPro" id="IPR029787">
    <property type="entry name" value="Nucleotide_cyclase"/>
</dbReference>
<name>T0KCT2_9SPHN</name>
<keyword evidence="3" id="KW-0812">Transmembrane</keyword>
<evidence type="ECO:0000313" key="6">
    <source>
        <dbReference type="Proteomes" id="UP000015523"/>
    </source>
</evidence>
<dbReference type="PROSITE" id="PS50887">
    <property type="entry name" value="GGDEF"/>
    <property type="match status" value="1"/>
</dbReference>
<dbReference type="PANTHER" id="PTHR45138:SF9">
    <property type="entry name" value="DIGUANYLATE CYCLASE DGCM-RELATED"/>
    <property type="match status" value="1"/>
</dbReference>
<accession>T0KCT2</accession>
<dbReference type="RefSeq" id="WP_021318820.1">
    <property type="nucleotide sequence ID" value="NZ_AUWY01000106.1"/>
</dbReference>
<dbReference type="PANTHER" id="PTHR45138">
    <property type="entry name" value="REGULATORY COMPONENTS OF SENSORY TRANSDUCTION SYSTEM"/>
    <property type="match status" value="1"/>
</dbReference>
<dbReference type="AlphaFoldDB" id="T0KCT2"/>
<dbReference type="CDD" id="cd01949">
    <property type="entry name" value="GGDEF"/>
    <property type="match status" value="1"/>
</dbReference>
<dbReference type="InterPro" id="IPR043128">
    <property type="entry name" value="Rev_trsase/Diguanyl_cyclase"/>
</dbReference>
<keyword evidence="3" id="KW-0472">Membrane</keyword>
<dbReference type="PATRIC" id="fig|1346791.3.peg.2968"/>
<feature type="transmembrane region" description="Helical" evidence="3">
    <location>
        <begin position="49"/>
        <end position="71"/>
    </location>
</feature>
<dbReference type="FunFam" id="3.30.70.270:FF:000001">
    <property type="entry name" value="Diguanylate cyclase domain protein"/>
    <property type="match status" value="1"/>
</dbReference>
<dbReference type="Proteomes" id="UP000015523">
    <property type="component" value="Unassembled WGS sequence"/>
</dbReference>
<sequence>MRFYLATSFLFPRSLRMRLFALCFVATHLPLLGYIGWGAATGRIALAELALLVAATVAGTALALIGIGALLDPIHRLADALNSKDAETPVLPEVGDVIRTLYAGVQRTADATRERIENLQTAAHEDSLTGIANRRGFLAQLEALPADGRKGSVAIIDIDYFKQVNDQLGHDEGDRLLRAFAGRLASQVRRADIVARWGGEEFALFFQDCMEDEACWSLARIAERMRIDPLGEVNGRAISFSAGVARWAFDPLERALERADDALYEAKQAGRDQVRRAGRALLEERCP</sequence>
<dbReference type="eggNOG" id="COG3706">
    <property type="taxonomic scope" value="Bacteria"/>
</dbReference>
<dbReference type="NCBIfam" id="TIGR00254">
    <property type="entry name" value="GGDEF"/>
    <property type="match status" value="1"/>
</dbReference>
<keyword evidence="6" id="KW-1185">Reference proteome</keyword>
<evidence type="ECO:0000259" key="4">
    <source>
        <dbReference type="PROSITE" id="PS50887"/>
    </source>
</evidence>
<feature type="domain" description="GGDEF" evidence="4">
    <location>
        <begin position="149"/>
        <end position="279"/>
    </location>
</feature>
<dbReference type="Gene3D" id="3.30.70.270">
    <property type="match status" value="1"/>
</dbReference>
<dbReference type="SMART" id="SM00267">
    <property type="entry name" value="GGDEF"/>
    <property type="match status" value="1"/>
</dbReference>
<dbReference type="STRING" id="1346791.M529_15410"/>
<evidence type="ECO:0000256" key="2">
    <source>
        <dbReference type="ARBA" id="ARBA00034247"/>
    </source>
</evidence>
<reference evidence="5 6" key="1">
    <citation type="journal article" date="2013" name="Genome Announc.">
        <title>Draft Genome Sequence of Sphingobium ummariense Strain RL-3, a Hexachlorocyclohexane-Degrading Bacterium.</title>
        <authorList>
            <person name="Kohli P."/>
            <person name="Dua A."/>
            <person name="Sangwan N."/>
            <person name="Oldach P."/>
            <person name="Khurana J.P."/>
            <person name="Lal R."/>
        </authorList>
    </citation>
    <scope>NUCLEOTIDE SEQUENCE [LARGE SCALE GENOMIC DNA]</scope>
    <source>
        <strain evidence="5 6">RL-3</strain>
    </source>
</reference>
<dbReference type="Pfam" id="PF00990">
    <property type="entry name" value="GGDEF"/>
    <property type="match status" value="1"/>
</dbReference>
<comment type="caution">
    <text evidence="5">The sequence shown here is derived from an EMBL/GenBank/DDBJ whole genome shotgun (WGS) entry which is preliminary data.</text>
</comment>
<dbReference type="InterPro" id="IPR050469">
    <property type="entry name" value="Diguanylate_Cyclase"/>
</dbReference>
<dbReference type="InterPro" id="IPR000160">
    <property type="entry name" value="GGDEF_dom"/>
</dbReference>
<dbReference type="SUPFAM" id="SSF55073">
    <property type="entry name" value="Nucleotide cyclase"/>
    <property type="match status" value="1"/>
</dbReference>
<evidence type="ECO:0000256" key="1">
    <source>
        <dbReference type="ARBA" id="ARBA00012528"/>
    </source>
</evidence>
<dbReference type="OrthoDB" id="384661at2"/>
<organism evidence="5 6">
    <name type="scientific">Sphingobium ummariense RL-3</name>
    <dbReference type="NCBI Taxonomy" id="1346791"/>
    <lineage>
        <taxon>Bacteria</taxon>
        <taxon>Pseudomonadati</taxon>
        <taxon>Pseudomonadota</taxon>
        <taxon>Alphaproteobacteria</taxon>
        <taxon>Sphingomonadales</taxon>
        <taxon>Sphingomonadaceae</taxon>
        <taxon>Sphingobium</taxon>
    </lineage>
</organism>
<comment type="catalytic activity">
    <reaction evidence="2">
        <text>2 GTP = 3',3'-c-di-GMP + 2 diphosphate</text>
        <dbReference type="Rhea" id="RHEA:24898"/>
        <dbReference type="ChEBI" id="CHEBI:33019"/>
        <dbReference type="ChEBI" id="CHEBI:37565"/>
        <dbReference type="ChEBI" id="CHEBI:58805"/>
        <dbReference type="EC" id="2.7.7.65"/>
    </reaction>
</comment>
<proteinExistence type="predicted"/>
<protein>
    <recommendedName>
        <fullName evidence="1">diguanylate cyclase</fullName>
        <ecNumber evidence="1">2.7.7.65</ecNumber>
    </recommendedName>
</protein>
<dbReference type="EMBL" id="AUWY01000106">
    <property type="protein sequence ID" value="EQB31303.1"/>
    <property type="molecule type" value="Genomic_DNA"/>
</dbReference>
<gene>
    <name evidence="5" type="ORF">M529_15410</name>
</gene>
<dbReference type="GO" id="GO:0052621">
    <property type="term" value="F:diguanylate cyclase activity"/>
    <property type="evidence" value="ECO:0007669"/>
    <property type="project" value="UniProtKB-EC"/>
</dbReference>
<keyword evidence="3" id="KW-1133">Transmembrane helix</keyword>
<dbReference type="EC" id="2.7.7.65" evidence="1"/>